<dbReference type="PANTHER" id="PTHR43566">
    <property type="entry name" value="CONSERVED PROTEIN"/>
    <property type="match status" value="1"/>
</dbReference>
<evidence type="ECO:0000313" key="3">
    <source>
        <dbReference type="EMBL" id="AYO77258.1"/>
    </source>
</evidence>
<keyword evidence="3" id="KW-0547">Nucleotide-binding</keyword>
<dbReference type="Pfam" id="PF13635">
    <property type="entry name" value="DUF4143"/>
    <property type="match status" value="1"/>
</dbReference>
<sequence>MIVRNVAAELIARLGEAPAVALLGPRQVGKTTLALDIGDAMPSIYLDLESDADQARLTDPELYLSAHQDKLVILDEVHRLPGLFQILRGLIDKGRRAGRPTGQFLLLGSASIDLLAQSGESLAGRVSYLEMGPLNALEIGDQDINNLWVRGGFPDSFLASNDRASLRWRQDFIRTYLERDVPMLGPRIAAETLRRFWTMLAHHQSGLLNASDFARGLGLDSKTIANYLDLLVDLLLVRRLEPWHGNSAKRLVKSPRIYVRDSGLVHALLGIDNEEALLGHPVAGGSWEGFVIEGLIAAAPDGSRANFYRTAAGAEIDLVITMPGGAIWVYEIKRSLSPKLERGFHHACEDLKPARRTVIYAGTEAYPLSQDIMVMSLREAAQILRGAAQS</sequence>
<dbReference type="Proteomes" id="UP000280708">
    <property type="component" value="Chromosome"/>
</dbReference>
<dbReference type="GO" id="GO:0005524">
    <property type="term" value="F:ATP binding"/>
    <property type="evidence" value="ECO:0007669"/>
    <property type="project" value="UniProtKB-KW"/>
</dbReference>
<feature type="domain" description="DUF4143" evidence="2">
    <location>
        <begin position="178"/>
        <end position="335"/>
    </location>
</feature>
<evidence type="ECO:0000259" key="2">
    <source>
        <dbReference type="Pfam" id="PF13635"/>
    </source>
</evidence>
<name>A0A3G2USY3_SPHYA</name>
<dbReference type="SUPFAM" id="SSF52540">
    <property type="entry name" value="P-loop containing nucleoside triphosphate hydrolases"/>
    <property type="match status" value="1"/>
</dbReference>
<accession>A0A3G2USY3</accession>
<gene>
    <name evidence="3" type="ORF">EBF16_10365</name>
</gene>
<evidence type="ECO:0000313" key="4">
    <source>
        <dbReference type="Proteomes" id="UP000280708"/>
    </source>
</evidence>
<dbReference type="RefSeq" id="WP_122129696.1">
    <property type="nucleotide sequence ID" value="NZ_CP033230.1"/>
</dbReference>
<dbReference type="InterPro" id="IPR027417">
    <property type="entry name" value="P-loop_NTPase"/>
</dbReference>
<dbReference type="PANTHER" id="PTHR43566:SF2">
    <property type="entry name" value="DUF4143 DOMAIN-CONTAINING PROTEIN"/>
    <property type="match status" value="1"/>
</dbReference>
<evidence type="ECO:0000259" key="1">
    <source>
        <dbReference type="Pfam" id="PF13173"/>
    </source>
</evidence>
<dbReference type="InterPro" id="IPR025420">
    <property type="entry name" value="DUF4143"/>
</dbReference>
<dbReference type="AlphaFoldDB" id="A0A3G2USY3"/>
<dbReference type="EMBL" id="CP033230">
    <property type="protein sequence ID" value="AYO77258.1"/>
    <property type="molecule type" value="Genomic_DNA"/>
</dbReference>
<proteinExistence type="predicted"/>
<dbReference type="Gene3D" id="3.40.50.300">
    <property type="entry name" value="P-loop containing nucleotide triphosphate hydrolases"/>
    <property type="match status" value="1"/>
</dbReference>
<dbReference type="Pfam" id="PF13173">
    <property type="entry name" value="AAA_14"/>
    <property type="match status" value="1"/>
</dbReference>
<organism evidence="3 4">
    <name type="scientific">Sphingobium yanoikuyae</name>
    <name type="common">Sphingomonas yanoikuyae</name>
    <dbReference type="NCBI Taxonomy" id="13690"/>
    <lineage>
        <taxon>Bacteria</taxon>
        <taxon>Pseudomonadati</taxon>
        <taxon>Pseudomonadota</taxon>
        <taxon>Alphaproteobacteria</taxon>
        <taxon>Sphingomonadales</taxon>
        <taxon>Sphingomonadaceae</taxon>
        <taxon>Sphingobium</taxon>
    </lineage>
</organism>
<feature type="domain" description="AAA" evidence="1">
    <location>
        <begin position="18"/>
        <end position="139"/>
    </location>
</feature>
<reference evidence="3 4" key="1">
    <citation type="submission" date="2018-10" db="EMBL/GenBank/DDBJ databases">
        <title>Characterization and genome analysis of a novel bacterium Sphingobium yanoikuyae SJTF8 capable of degrading PAHs.</title>
        <authorList>
            <person name="Yin C."/>
            <person name="Xiong W."/>
            <person name="Liang R."/>
        </authorList>
    </citation>
    <scope>NUCLEOTIDE SEQUENCE [LARGE SCALE GENOMIC DNA]</scope>
    <source>
        <strain evidence="3 4">SJTF8</strain>
    </source>
</reference>
<dbReference type="InterPro" id="IPR041682">
    <property type="entry name" value="AAA_14"/>
</dbReference>
<protein>
    <submittedName>
        <fullName evidence="3">ATP-binding protein</fullName>
    </submittedName>
</protein>
<keyword evidence="3" id="KW-0067">ATP-binding</keyword>